<evidence type="ECO:0000259" key="6">
    <source>
        <dbReference type="Pfam" id="PF00441"/>
    </source>
</evidence>
<keyword evidence="4" id="KW-0274">FAD</keyword>
<dbReference type="GO" id="GO:0003995">
    <property type="term" value="F:acyl-CoA dehydrogenase activity"/>
    <property type="evidence" value="ECO:0007669"/>
    <property type="project" value="TreeGrafter"/>
</dbReference>
<evidence type="ECO:0000256" key="2">
    <source>
        <dbReference type="ARBA" id="ARBA00009347"/>
    </source>
</evidence>
<protein>
    <submittedName>
        <fullName evidence="8">Putative acyl-CoA dehydrogenase</fullName>
    </submittedName>
</protein>
<proteinExistence type="inferred from homology"/>
<organism evidence="8 9">
    <name type="scientific">Gordonia aichiensis NBRC 108223</name>
    <dbReference type="NCBI Taxonomy" id="1220583"/>
    <lineage>
        <taxon>Bacteria</taxon>
        <taxon>Bacillati</taxon>
        <taxon>Actinomycetota</taxon>
        <taxon>Actinomycetes</taxon>
        <taxon>Mycobacteriales</taxon>
        <taxon>Gordoniaceae</taxon>
        <taxon>Gordonia</taxon>
    </lineage>
</organism>
<dbReference type="Pfam" id="PF02771">
    <property type="entry name" value="Acyl-CoA_dh_N"/>
    <property type="match status" value="1"/>
</dbReference>
<dbReference type="InterPro" id="IPR036250">
    <property type="entry name" value="AcylCo_DH-like_C"/>
</dbReference>
<dbReference type="STRING" id="1220583.GOACH_10_01490"/>
<name>L7KL12_9ACTN</name>
<reference evidence="8 9" key="1">
    <citation type="submission" date="2012-12" db="EMBL/GenBank/DDBJ databases">
        <title>Whole genome shotgun sequence of Gordonia aichiensis NBRC 108223.</title>
        <authorList>
            <person name="Isaki-Nakamura S."/>
            <person name="Hosoyama A."/>
            <person name="Tsuchikane K."/>
            <person name="Ando Y."/>
            <person name="Baba S."/>
            <person name="Ohji S."/>
            <person name="Hamada M."/>
            <person name="Tamura T."/>
            <person name="Yamazoe A."/>
            <person name="Yamazaki S."/>
            <person name="Fujita N."/>
        </authorList>
    </citation>
    <scope>NUCLEOTIDE SEQUENCE [LARGE SCALE GENOMIC DNA]</scope>
    <source>
        <strain evidence="8 9">NBRC 108223</strain>
    </source>
</reference>
<dbReference type="SUPFAM" id="SSF47203">
    <property type="entry name" value="Acyl-CoA dehydrogenase C-terminal domain-like"/>
    <property type="match status" value="1"/>
</dbReference>
<evidence type="ECO:0000313" key="9">
    <source>
        <dbReference type="Proteomes" id="UP000010988"/>
    </source>
</evidence>
<evidence type="ECO:0000256" key="5">
    <source>
        <dbReference type="ARBA" id="ARBA00023002"/>
    </source>
</evidence>
<gene>
    <name evidence="8" type="ORF">GOACH_10_01490</name>
</gene>
<dbReference type="PANTHER" id="PTHR43884:SF20">
    <property type="entry name" value="ACYL-COA DEHYDROGENASE FADE28"/>
    <property type="match status" value="1"/>
</dbReference>
<evidence type="ECO:0000313" key="8">
    <source>
        <dbReference type="EMBL" id="GAC49181.1"/>
    </source>
</evidence>
<dbReference type="InterPro" id="IPR009075">
    <property type="entry name" value="AcylCo_DH/oxidase_C"/>
</dbReference>
<dbReference type="InterPro" id="IPR013786">
    <property type="entry name" value="AcylCoA_DH/ox_N"/>
</dbReference>
<dbReference type="Gene3D" id="1.20.140.10">
    <property type="entry name" value="Butyryl-CoA Dehydrogenase, subunit A, domain 3"/>
    <property type="match status" value="1"/>
</dbReference>
<dbReference type="Pfam" id="PF00441">
    <property type="entry name" value="Acyl-CoA_dh_1"/>
    <property type="match status" value="1"/>
</dbReference>
<evidence type="ECO:0000256" key="4">
    <source>
        <dbReference type="ARBA" id="ARBA00022827"/>
    </source>
</evidence>
<dbReference type="OrthoDB" id="7328575at2"/>
<dbReference type="Gene3D" id="1.10.540.10">
    <property type="entry name" value="Acyl-CoA dehydrogenase/oxidase, N-terminal domain"/>
    <property type="match status" value="1"/>
</dbReference>
<dbReference type="RefSeq" id="WP_005175080.1">
    <property type="nucleotide sequence ID" value="NZ_BANR01000010.1"/>
</dbReference>
<feature type="domain" description="Acyl-CoA dehydrogenase/oxidase C-terminal" evidence="6">
    <location>
        <begin position="211"/>
        <end position="333"/>
    </location>
</feature>
<comment type="caution">
    <text evidence="8">The sequence shown here is derived from an EMBL/GenBank/DDBJ whole genome shotgun (WGS) entry which is preliminary data.</text>
</comment>
<evidence type="ECO:0000256" key="1">
    <source>
        <dbReference type="ARBA" id="ARBA00001974"/>
    </source>
</evidence>
<keyword evidence="3" id="KW-0285">Flavoprotein</keyword>
<dbReference type="InterPro" id="IPR009100">
    <property type="entry name" value="AcylCoA_DH/oxidase_NM_dom_sf"/>
</dbReference>
<evidence type="ECO:0000259" key="7">
    <source>
        <dbReference type="Pfam" id="PF02771"/>
    </source>
</evidence>
<dbReference type="Proteomes" id="UP000010988">
    <property type="component" value="Unassembled WGS sequence"/>
</dbReference>
<dbReference type="GO" id="GO:0050660">
    <property type="term" value="F:flavin adenine dinucleotide binding"/>
    <property type="evidence" value="ECO:0007669"/>
    <property type="project" value="InterPro"/>
</dbReference>
<dbReference type="eggNOG" id="COG1960">
    <property type="taxonomic scope" value="Bacteria"/>
</dbReference>
<comment type="similarity">
    <text evidence="2">Belongs to the acyl-CoA dehydrogenase family.</text>
</comment>
<sequence>MHWELSEEQELFASSLREWIAAKFPIDAVREIQSSGTRRTFDDALIGEGWWGVGYDESSGGQGGGVLELALAAREFGRAASPDSGWMAAALAARLLTADELAAQLGGTSRFAVAMRADRIPSWSRTDTDGARVSTTVRNVIGALDASTFLLPVVGPDGPAIARLSASEANVAAENVLDRSRSAATVTFTDASISSMSDASAFEHIAPLSAVLVAADALGAAERMLELAVEYSKQRKQFGQLIGGFQAVKHACAQMLVTVEASFSTALYAAAALDAALPDAATTAAVAKAQVTGPVADLADSALTVHGAIGYTWEHDLHLYYKRAKLDRTLYGTPADWNECVAAALLDEAVELSR</sequence>
<keyword evidence="9" id="KW-1185">Reference proteome</keyword>
<comment type="cofactor">
    <cofactor evidence="1">
        <name>FAD</name>
        <dbReference type="ChEBI" id="CHEBI:57692"/>
    </cofactor>
</comment>
<dbReference type="AlphaFoldDB" id="L7KL12"/>
<accession>L7KL12</accession>
<feature type="domain" description="Acyl-CoA dehydrogenase/oxidase N-terminal" evidence="7">
    <location>
        <begin position="6"/>
        <end position="87"/>
    </location>
</feature>
<dbReference type="PANTHER" id="PTHR43884">
    <property type="entry name" value="ACYL-COA DEHYDROGENASE"/>
    <property type="match status" value="1"/>
</dbReference>
<dbReference type="SUPFAM" id="SSF56645">
    <property type="entry name" value="Acyl-CoA dehydrogenase NM domain-like"/>
    <property type="match status" value="1"/>
</dbReference>
<evidence type="ECO:0000256" key="3">
    <source>
        <dbReference type="ARBA" id="ARBA00022630"/>
    </source>
</evidence>
<dbReference type="InterPro" id="IPR037069">
    <property type="entry name" value="AcylCoA_DH/ox_N_sf"/>
</dbReference>
<keyword evidence="5" id="KW-0560">Oxidoreductase</keyword>
<dbReference type="EMBL" id="BANR01000010">
    <property type="protein sequence ID" value="GAC49181.1"/>
    <property type="molecule type" value="Genomic_DNA"/>
</dbReference>